<reference evidence="8 9" key="1">
    <citation type="submission" date="2015-01" db="EMBL/GenBank/DDBJ databases">
        <title>Genome Sequence of Magnetospirillum magnetotacticum Strain MS-1.</title>
        <authorList>
            <person name="Marinov G.K."/>
            <person name="Smalley M.D."/>
            <person name="DeSalvo G."/>
        </authorList>
    </citation>
    <scope>NUCLEOTIDE SEQUENCE [LARGE SCALE GENOMIC DNA]</scope>
    <source>
        <strain evidence="8 9">MS-1</strain>
    </source>
</reference>
<feature type="transmembrane region" description="Helical" evidence="7">
    <location>
        <begin position="196"/>
        <end position="221"/>
    </location>
</feature>
<comment type="caution">
    <text evidence="8">The sequence shown here is derived from an EMBL/GenBank/DDBJ whole genome shotgun (WGS) entry which is preliminary data.</text>
</comment>
<evidence type="ECO:0000313" key="9">
    <source>
        <dbReference type="Proteomes" id="UP000031971"/>
    </source>
</evidence>
<proteinExistence type="inferred from homology"/>
<comment type="subcellular location">
    <subcellularLocation>
        <location evidence="1">Cell membrane</location>
        <topology evidence="1">Multi-pass membrane protein</topology>
    </subcellularLocation>
</comment>
<protein>
    <submittedName>
        <fullName evidence="8">Sulfite reduction-associated complex DsrMKJOP protein DsrP (HmeB)</fullName>
    </submittedName>
</protein>
<dbReference type="InterPro" id="IPR005614">
    <property type="entry name" value="NrfD-like"/>
</dbReference>
<evidence type="ECO:0000256" key="7">
    <source>
        <dbReference type="SAM" id="Phobius"/>
    </source>
</evidence>
<keyword evidence="4 7" id="KW-0812">Transmembrane</keyword>
<dbReference type="OrthoDB" id="9765987at2"/>
<feature type="transmembrane region" description="Helical" evidence="7">
    <location>
        <begin position="367"/>
        <end position="390"/>
    </location>
</feature>
<feature type="transmembrane region" description="Helical" evidence="7">
    <location>
        <begin position="165"/>
        <end position="190"/>
    </location>
</feature>
<keyword evidence="9" id="KW-1185">Reference proteome</keyword>
<dbReference type="AlphaFoldDB" id="A0A0C2UGG1"/>
<evidence type="ECO:0000256" key="6">
    <source>
        <dbReference type="ARBA" id="ARBA00023136"/>
    </source>
</evidence>
<dbReference type="PANTHER" id="PTHR34856:SF2">
    <property type="entry name" value="PROTEIN NRFD"/>
    <property type="match status" value="1"/>
</dbReference>
<evidence type="ECO:0000313" key="8">
    <source>
        <dbReference type="EMBL" id="KIM00608.1"/>
    </source>
</evidence>
<dbReference type="Pfam" id="PF03916">
    <property type="entry name" value="NrfD"/>
    <property type="match status" value="1"/>
</dbReference>
<sequence length="405" mass="43454">MSSSTTTTYTQLRPYTRGWLALMAGLGAVIAVALGAVFHMEHQGHWVTGMTNQVVWGLPHVFAVFLIVAASGALNIASIGSVFGRVEYQPLGRLSSLLAVALLAGGLAVLVLDLGRPDRLFVAMTHFNFKSIFAWNVILYSGFVGVVAVYLWTQMDWTAKRFYKPAALVAFSWRLILTTGTGCIFGFLAAREAYGAAVMAPLFIAMSFAYGLAVFILVLSVSFKMTRRPLGDEVPARLVRLLGLFVAANLYFTALLHVTQMYFAGRGGVEAFILWNGGLHTTLFWAGQVGLGGILPLVIAYGGCGHAPRRRAMMASVLVVLGGLAQVWVIIIGGQAWPLDLFPGMEVSSTFADGHIHDYAPSAWETMLGLGGIAIALVITVLGMTALRLLPSGLGEPGEQCCRHN</sequence>
<feature type="transmembrane region" description="Helical" evidence="7">
    <location>
        <begin position="283"/>
        <end position="303"/>
    </location>
</feature>
<organism evidence="8 9">
    <name type="scientific">Paramagnetospirillum magnetotacticum MS-1</name>
    <dbReference type="NCBI Taxonomy" id="272627"/>
    <lineage>
        <taxon>Bacteria</taxon>
        <taxon>Pseudomonadati</taxon>
        <taxon>Pseudomonadota</taxon>
        <taxon>Alphaproteobacteria</taxon>
        <taxon>Rhodospirillales</taxon>
        <taxon>Magnetospirillaceae</taxon>
        <taxon>Paramagnetospirillum</taxon>
    </lineage>
</organism>
<feature type="transmembrane region" description="Helical" evidence="7">
    <location>
        <begin position="241"/>
        <end position="263"/>
    </location>
</feature>
<feature type="transmembrane region" description="Helical" evidence="7">
    <location>
        <begin position="94"/>
        <end position="112"/>
    </location>
</feature>
<evidence type="ECO:0000256" key="3">
    <source>
        <dbReference type="ARBA" id="ARBA00022475"/>
    </source>
</evidence>
<evidence type="ECO:0000256" key="5">
    <source>
        <dbReference type="ARBA" id="ARBA00022989"/>
    </source>
</evidence>
<name>A0A0C2UGG1_PARME</name>
<evidence type="ECO:0000256" key="1">
    <source>
        <dbReference type="ARBA" id="ARBA00004651"/>
    </source>
</evidence>
<dbReference type="RefSeq" id="WP_041039241.1">
    <property type="nucleotide sequence ID" value="NZ_JXSL01000009.1"/>
</dbReference>
<dbReference type="GO" id="GO:0005886">
    <property type="term" value="C:plasma membrane"/>
    <property type="evidence" value="ECO:0007669"/>
    <property type="project" value="UniProtKB-SubCell"/>
</dbReference>
<keyword evidence="5 7" id="KW-1133">Transmembrane helix</keyword>
<dbReference type="STRING" id="272627.CCC_03210"/>
<feature type="transmembrane region" description="Helical" evidence="7">
    <location>
        <begin position="315"/>
        <end position="337"/>
    </location>
</feature>
<dbReference type="InterPro" id="IPR052049">
    <property type="entry name" value="Electron_transfer_protein"/>
</dbReference>
<dbReference type="PANTHER" id="PTHR34856">
    <property type="entry name" value="PROTEIN NRFD"/>
    <property type="match status" value="1"/>
</dbReference>
<gene>
    <name evidence="8" type="ORF">CCC_03210</name>
</gene>
<dbReference type="EMBL" id="JXSL01000009">
    <property type="protein sequence ID" value="KIM00608.1"/>
    <property type="molecule type" value="Genomic_DNA"/>
</dbReference>
<comment type="similarity">
    <text evidence="2">Belongs to the NrfD family.</text>
</comment>
<accession>A0A0C2UGG1</accession>
<evidence type="ECO:0000256" key="2">
    <source>
        <dbReference type="ARBA" id="ARBA00008929"/>
    </source>
</evidence>
<keyword evidence="3" id="KW-1003">Cell membrane</keyword>
<dbReference type="Proteomes" id="UP000031971">
    <property type="component" value="Unassembled WGS sequence"/>
</dbReference>
<dbReference type="Gene3D" id="1.20.1630.10">
    <property type="entry name" value="Formate dehydrogenase/DMSO reductase domain"/>
    <property type="match status" value="1"/>
</dbReference>
<feature type="transmembrane region" description="Helical" evidence="7">
    <location>
        <begin position="132"/>
        <end position="153"/>
    </location>
</feature>
<evidence type="ECO:0000256" key="4">
    <source>
        <dbReference type="ARBA" id="ARBA00022692"/>
    </source>
</evidence>
<keyword evidence="6 7" id="KW-0472">Membrane</keyword>
<feature type="transmembrane region" description="Helical" evidence="7">
    <location>
        <begin position="20"/>
        <end position="40"/>
    </location>
</feature>
<feature type="transmembrane region" description="Helical" evidence="7">
    <location>
        <begin position="60"/>
        <end position="82"/>
    </location>
</feature>